<accession>A0A5P1E7W7</accession>
<name>A0A5P1E7W7_ASPOF</name>
<dbReference type="EMBL" id="CM007389">
    <property type="protein sequence ID" value="ONK58731.1"/>
    <property type="molecule type" value="Genomic_DNA"/>
</dbReference>
<evidence type="ECO:0000313" key="1">
    <source>
        <dbReference type="EMBL" id="ONK58731.1"/>
    </source>
</evidence>
<protein>
    <submittedName>
        <fullName evidence="1">Uncharacterized protein</fullName>
    </submittedName>
</protein>
<proteinExistence type="predicted"/>
<organism evidence="1 2">
    <name type="scientific">Asparagus officinalis</name>
    <name type="common">Garden asparagus</name>
    <dbReference type="NCBI Taxonomy" id="4686"/>
    <lineage>
        <taxon>Eukaryota</taxon>
        <taxon>Viridiplantae</taxon>
        <taxon>Streptophyta</taxon>
        <taxon>Embryophyta</taxon>
        <taxon>Tracheophyta</taxon>
        <taxon>Spermatophyta</taxon>
        <taxon>Magnoliopsida</taxon>
        <taxon>Liliopsida</taxon>
        <taxon>Asparagales</taxon>
        <taxon>Asparagaceae</taxon>
        <taxon>Asparagoideae</taxon>
        <taxon>Asparagus</taxon>
    </lineage>
</organism>
<gene>
    <name evidence="1" type="ORF">A4U43_C09F16080</name>
</gene>
<evidence type="ECO:0000313" key="2">
    <source>
        <dbReference type="Proteomes" id="UP000243459"/>
    </source>
</evidence>
<keyword evidence="2" id="KW-1185">Reference proteome</keyword>
<dbReference type="AlphaFoldDB" id="A0A5P1E7W7"/>
<dbReference type="Gramene" id="ONK58731">
    <property type="protein sequence ID" value="ONK58731"/>
    <property type="gene ID" value="A4U43_C09F16080"/>
</dbReference>
<reference evidence="2" key="1">
    <citation type="journal article" date="2017" name="Nat. Commun.">
        <title>The asparagus genome sheds light on the origin and evolution of a young Y chromosome.</title>
        <authorList>
            <person name="Harkess A."/>
            <person name="Zhou J."/>
            <person name="Xu C."/>
            <person name="Bowers J.E."/>
            <person name="Van der Hulst R."/>
            <person name="Ayyampalayam S."/>
            <person name="Mercati F."/>
            <person name="Riccardi P."/>
            <person name="McKain M.R."/>
            <person name="Kakrana A."/>
            <person name="Tang H."/>
            <person name="Ray J."/>
            <person name="Groenendijk J."/>
            <person name="Arikit S."/>
            <person name="Mathioni S.M."/>
            <person name="Nakano M."/>
            <person name="Shan H."/>
            <person name="Telgmann-Rauber A."/>
            <person name="Kanno A."/>
            <person name="Yue Z."/>
            <person name="Chen H."/>
            <person name="Li W."/>
            <person name="Chen Y."/>
            <person name="Xu X."/>
            <person name="Zhang Y."/>
            <person name="Luo S."/>
            <person name="Chen H."/>
            <person name="Gao J."/>
            <person name="Mao Z."/>
            <person name="Pires J.C."/>
            <person name="Luo M."/>
            <person name="Kudrna D."/>
            <person name="Wing R.A."/>
            <person name="Meyers B.C."/>
            <person name="Yi K."/>
            <person name="Kong H."/>
            <person name="Lavrijsen P."/>
            <person name="Sunseri F."/>
            <person name="Falavigna A."/>
            <person name="Ye Y."/>
            <person name="Leebens-Mack J.H."/>
            <person name="Chen G."/>
        </authorList>
    </citation>
    <scope>NUCLEOTIDE SEQUENCE [LARGE SCALE GENOMIC DNA]</scope>
    <source>
        <strain evidence="2">cv. DH0086</strain>
    </source>
</reference>
<dbReference type="Proteomes" id="UP000243459">
    <property type="component" value="Chromosome 9"/>
</dbReference>
<sequence>MSSAGASVFTTHGMQYCCQRRGPERPYSAAYRMSFQSIGRSDVALGSYNHGGRRTQSQSVAILACVVQLLVFWPDPGESGGVTWSEFESQLGEFYLVGHVQILFSFARVGLPSQNHAVNFEIVVTPSGYMIILKSIAC</sequence>